<dbReference type="PANTHER" id="PTHR47495">
    <property type="entry name" value="ALDEHYDE DEHYDROGENASE"/>
    <property type="match status" value="1"/>
</dbReference>
<proteinExistence type="predicted"/>
<dbReference type="EMBL" id="JAAXKY010000043">
    <property type="protein sequence ID" value="NMH78388.1"/>
    <property type="molecule type" value="Genomic_DNA"/>
</dbReference>
<dbReference type="Gene3D" id="3.90.1170.50">
    <property type="entry name" value="Aldehyde oxidase/xanthine dehydrogenase, a/b hammerhead"/>
    <property type="match status" value="1"/>
</dbReference>
<reference evidence="2 3" key="1">
    <citation type="submission" date="2020-04" db="EMBL/GenBank/DDBJ databases">
        <authorList>
            <person name="Klaysubun C."/>
            <person name="Duangmal K."/>
            <person name="Lipun K."/>
        </authorList>
    </citation>
    <scope>NUCLEOTIDE SEQUENCE [LARGE SCALE GENOMIC DNA]</scope>
    <source>
        <strain evidence="2 3">JCM 11839</strain>
    </source>
</reference>
<dbReference type="InterPro" id="IPR012368">
    <property type="entry name" value="OxRdtase_Mopterin-bd_su_IorB"/>
</dbReference>
<dbReference type="PANTHER" id="PTHR47495:SF1">
    <property type="entry name" value="BLL3820 PROTEIN"/>
    <property type="match status" value="1"/>
</dbReference>
<dbReference type="RefSeq" id="WP_169396464.1">
    <property type="nucleotide sequence ID" value="NZ_BAAAJH010000012.1"/>
</dbReference>
<dbReference type="PIRSF" id="PIRSF036389">
    <property type="entry name" value="IOR_B"/>
    <property type="match status" value="1"/>
</dbReference>
<evidence type="ECO:0000313" key="3">
    <source>
        <dbReference type="Proteomes" id="UP001296706"/>
    </source>
</evidence>
<evidence type="ECO:0000313" key="2">
    <source>
        <dbReference type="EMBL" id="NMH78388.1"/>
    </source>
</evidence>
<accession>A0ABX1RDD0</accession>
<sequence length="757" mass="80725">MAQHPTDEPTRGRHRTVHPGLRHPVVDRRRFLTYLVAGSTLTVAAKLGVDTLAPGSASAVPTPSLPQPADLQDLGDVLILAGRPTDALLFTVEVTEDGRVRAELPRMEVGQGLTTAVAMLVAEELDLPLDRVDMPLAPARPELLMNQLTGGSNSIRSVYGPVRAAAAAARARLCGAAADRWGVAAVGLRTEGGRVLAADGRSAGYGELTRLAASLPIDELVARPKSPSEFTLVGTPQPRVDARAMVTGAFTYTLDLDIPGATPTMVRRPPTINGTVEQVHNEDDVRAMPGVLDIAVIETGVAVLAETFGQALDAVTALDVSWGPGTVDDLSDAAIRDELRRATVPLVPPISLPDQLDFEFDWAPISHAPMETNSAVADVRGGKAEIWGGMKSPIVAQQQIAKELGLPPGKVVCHVVQAGGSFGRRLFWDGPLEAARISHATGRVVKLMWSRTDDMRHGRARPPAHHRFRATLGPDTVLRLEHHAAFVETDWTHGLGEILTATAAELPGGNLGFAQSVFTLTVKSPYNFGAVEQVLTEAPINMHTGAWRSVYSVSSRGCEEIVVDAVAAKLGKDPYEFRRAFLKIDAQRVVLDKVAEEGDWGRSMDDGFAQGIAFHEEYRSRTACLVEVDGRDPRAPRVTKAVIAGDYGLPINPRGLKAQLLGGLTDAISVTLRAGLHIDKGLPLEGSYSQFHYARQADSPADVQIFILPGESEPGGAGELGVPAAAGAIANAYARATGIAPRSFPINFPVDFEPFPR</sequence>
<dbReference type="InterPro" id="IPR037165">
    <property type="entry name" value="AldOxase/xan_DH_Mopterin-bd_sf"/>
</dbReference>
<dbReference type="InterPro" id="IPR008274">
    <property type="entry name" value="AldOxase/xan_DH_MoCoBD1"/>
</dbReference>
<dbReference type="Proteomes" id="UP001296706">
    <property type="component" value="Unassembled WGS sequence"/>
</dbReference>
<dbReference type="InterPro" id="IPR052516">
    <property type="entry name" value="N-heterocyclic_Hydroxylase"/>
</dbReference>
<dbReference type="InterPro" id="IPR046867">
    <property type="entry name" value="AldOxase/xan_DH_MoCoBD2"/>
</dbReference>
<dbReference type="PROSITE" id="PS51318">
    <property type="entry name" value="TAT"/>
    <property type="match status" value="1"/>
</dbReference>
<dbReference type="Pfam" id="PF02738">
    <property type="entry name" value="MoCoBD_1"/>
    <property type="match status" value="1"/>
</dbReference>
<dbReference type="Pfam" id="PF20256">
    <property type="entry name" value="MoCoBD_2"/>
    <property type="match status" value="1"/>
</dbReference>
<protein>
    <submittedName>
        <fullName evidence="2">Molybdopterin-dependent oxidoreductase</fullName>
    </submittedName>
</protein>
<dbReference type="SUPFAM" id="SSF56003">
    <property type="entry name" value="Molybdenum cofactor-binding domain"/>
    <property type="match status" value="2"/>
</dbReference>
<dbReference type="Gene3D" id="3.30.365.10">
    <property type="entry name" value="Aldehyde oxidase/xanthine dehydrogenase, molybdopterin binding domain"/>
    <property type="match status" value="4"/>
</dbReference>
<organism evidence="2 3">
    <name type="scientific">Pseudonocardia xinjiangensis</name>
    <dbReference type="NCBI Taxonomy" id="75289"/>
    <lineage>
        <taxon>Bacteria</taxon>
        <taxon>Bacillati</taxon>
        <taxon>Actinomycetota</taxon>
        <taxon>Actinomycetes</taxon>
        <taxon>Pseudonocardiales</taxon>
        <taxon>Pseudonocardiaceae</taxon>
        <taxon>Pseudonocardia</taxon>
    </lineage>
</organism>
<dbReference type="InterPro" id="IPR000674">
    <property type="entry name" value="Ald_Oxase/Xan_DH_a/b"/>
</dbReference>
<keyword evidence="3" id="KW-1185">Reference proteome</keyword>
<comment type="caution">
    <text evidence="2">The sequence shown here is derived from an EMBL/GenBank/DDBJ whole genome shotgun (WGS) entry which is preliminary data.</text>
</comment>
<feature type="domain" description="Aldehyde oxidase/xanthine dehydrogenase a/b hammerhead" evidence="1">
    <location>
        <begin position="247"/>
        <end position="326"/>
    </location>
</feature>
<name>A0ABX1RDD0_9PSEU</name>
<dbReference type="SMART" id="SM01008">
    <property type="entry name" value="Ald_Xan_dh_C"/>
    <property type="match status" value="1"/>
</dbReference>
<gene>
    <name evidence="2" type="ORF">HF577_14995</name>
</gene>
<evidence type="ECO:0000259" key="1">
    <source>
        <dbReference type="SMART" id="SM01008"/>
    </source>
</evidence>
<dbReference type="InterPro" id="IPR006311">
    <property type="entry name" value="TAT_signal"/>
</dbReference>